<gene>
    <name evidence="1" type="ORF">GMD52_12095</name>
</gene>
<evidence type="ECO:0000313" key="1">
    <source>
        <dbReference type="EMBL" id="MTS52278.1"/>
    </source>
</evidence>
<dbReference type="EMBL" id="WMZR01000016">
    <property type="protein sequence ID" value="MTS52278.1"/>
    <property type="molecule type" value="Genomic_DNA"/>
</dbReference>
<name>A0A6I3QYH1_9FIRM</name>
<dbReference type="AlphaFoldDB" id="A0A6I3QYH1"/>
<protein>
    <submittedName>
        <fullName evidence="1">Uncharacterized protein</fullName>
    </submittedName>
</protein>
<dbReference type="RefSeq" id="WP_155201557.1">
    <property type="nucleotide sequence ID" value="NZ_WMZL01000016.1"/>
</dbReference>
<sequence length="77" mass="8607">MTDSEATKKITLQNIDAENPEKEYTNIYADFTYPRSIGKQCVTKVAYATGEPVEEVHLVATLEQLTFVERQLAALGL</sequence>
<reference evidence="1 2" key="1">
    <citation type="journal article" date="2019" name="Nat. Med.">
        <title>A library of human gut bacterial isolates paired with longitudinal multiomics data enables mechanistic microbiome research.</title>
        <authorList>
            <person name="Poyet M."/>
            <person name="Groussin M."/>
            <person name="Gibbons S.M."/>
            <person name="Avila-Pacheco J."/>
            <person name="Jiang X."/>
            <person name="Kearney S.M."/>
            <person name="Perrotta A.R."/>
            <person name="Berdy B."/>
            <person name="Zhao S."/>
            <person name="Lieberman T.D."/>
            <person name="Swanson P.K."/>
            <person name="Smith M."/>
            <person name="Roesemann S."/>
            <person name="Alexander J.E."/>
            <person name="Rich S.A."/>
            <person name="Livny J."/>
            <person name="Vlamakis H."/>
            <person name="Clish C."/>
            <person name="Bullock K."/>
            <person name="Deik A."/>
            <person name="Scott J."/>
            <person name="Pierce K.A."/>
            <person name="Xavier R.J."/>
            <person name="Alm E.J."/>
        </authorList>
    </citation>
    <scope>NUCLEOTIDE SEQUENCE [LARGE SCALE GENOMIC DNA]</scope>
    <source>
        <strain evidence="1 2">BIOML-A7</strain>
    </source>
</reference>
<organism evidence="1 2">
    <name type="scientific">Ruthenibacterium lactatiformans</name>
    <dbReference type="NCBI Taxonomy" id="1550024"/>
    <lineage>
        <taxon>Bacteria</taxon>
        <taxon>Bacillati</taxon>
        <taxon>Bacillota</taxon>
        <taxon>Clostridia</taxon>
        <taxon>Eubacteriales</taxon>
        <taxon>Oscillospiraceae</taxon>
        <taxon>Ruthenibacterium</taxon>
    </lineage>
</organism>
<dbReference type="Proteomes" id="UP000449193">
    <property type="component" value="Unassembled WGS sequence"/>
</dbReference>
<comment type="caution">
    <text evidence="1">The sequence shown here is derived from an EMBL/GenBank/DDBJ whole genome shotgun (WGS) entry which is preliminary data.</text>
</comment>
<proteinExistence type="predicted"/>
<accession>A0A6I3QYH1</accession>
<evidence type="ECO:0000313" key="2">
    <source>
        <dbReference type="Proteomes" id="UP000449193"/>
    </source>
</evidence>